<evidence type="ECO:0000256" key="3">
    <source>
        <dbReference type="ARBA" id="ARBA00022679"/>
    </source>
</evidence>
<name>A0AAW7B898_9HYPH</name>
<keyword evidence="2 6" id="KW-0489">Methyltransferase</keyword>
<reference evidence="6" key="1">
    <citation type="journal article" date="2023" name="Front. Microbiol.">
        <title>Isolation of Brucella inopinata from a White's tree frog (Litoria caerulea): pose exotic frogs a potential risk to human health?</title>
        <authorList>
            <person name="Scholz H.C."/>
            <person name="Heckers K.O."/>
            <person name="Appelt S."/>
            <person name="Geier-Doemling D."/>
            <person name="Schlegel P."/>
            <person name="Wattam A.R."/>
        </authorList>
    </citation>
    <scope>NUCLEOTIDE SEQUENCE</scope>
    <source>
        <strain evidence="6">FO700662</strain>
    </source>
</reference>
<dbReference type="RefSeq" id="WP_025200208.1">
    <property type="nucleotide sequence ID" value="NZ_JARQXC010000015.1"/>
</dbReference>
<dbReference type="GO" id="GO:0032259">
    <property type="term" value="P:methylation"/>
    <property type="evidence" value="ECO:0007669"/>
    <property type="project" value="UniProtKB-KW"/>
</dbReference>
<evidence type="ECO:0000256" key="5">
    <source>
        <dbReference type="ARBA" id="ARBA00047942"/>
    </source>
</evidence>
<dbReference type="PANTHER" id="PTHR33841">
    <property type="entry name" value="DNA METHYLTRANSFERASE YEEA-RELATED"/>
    <property type="match status" value="1"/>
</dbReference>
<dbReference type="InterPro" id="IPR050953">
    <property type="entry name" value="N4_N6_ade-DNA_methylase"/>
</dbReference>
<dbReference type="SUPFAM" id="SSF53335">
    <property type="entry name" value="S-adenosyl-L-methionine-dependent methyltransferases"/>
    <property type="match status" value="1"/>
</dbReference>
<dbReference type="GO" id="GO:0009007">
    <property type="term" value="F:site-specific DNA-methyltransferase (adenine-specific) activity"/>
    <property type="evidence" value="ECO:0007669"/>
    <property type="project" value="UniProtKB-EC"/>
</dbReference>
<evidence type="ECO:0000256" key="2">
    <source>
        <dbReference type="ARBA" id="ARBA00022603"/>
    </source>
</evidence>
<dbReference type="PANTHER" id="PTHR33841:SF5">
    <property type="entry name" value="DNA METHYLASE (MODIFICATION METHYLASE) (METHYLTRANSFERASE)-RELATED"/>
    <property type="match status" value="1"/>
</dbReference>
<evidence type="ECO:0000256" key="4">
    <source>
        <dbReference type="ARBA" id="ARBA00022691"/>
    </source>
</evidence>
<dbReference type="Gene3D" id="3.40.50.150">
    <property type="entry name" value="Vaccinia Virus protein VP39"/>
    <property type="match status" value="1"/>
</dbReference>
<keyword evidence="3" id="KW-0808">Transferase</keyword>
<keyword evidence="7" id="KW-1185">Reference proteome</keyword>
<protein>
    <recommendedName>
        <fullName evidence="1">site-specific DNA-methyltransferase (adenine-specific)</fullName>
        <ecNumber evidence="1">2.1.1.72</ecNumber>
    </recommendedName>
</protein>
<evidence type="ECO:0000313" key="7">
    <source>
        <dbReference type="Proteomes" id="UP001171122"/>
    </source>
</evidence>
<evidence type="ECO:0000313" key="6">
    <source>
        <dbReference type="EMBL" id="MDL2333496.1"/>
    </source>
</evidence>
<gene>
    <name evidence="6" type="ORF">P8A28_11235</name>
</gene>
<accession>A0AAW7B898</accession>
<comment type="catalytic activity">
    <reaction evidence="5">
        <text>a 2'-deoxyadenosine in DNA + S-adenosyl-L-methionine = an N(6)-methyl-2'-deoxyadenosine in DNA + S-adenosyl-L-homocysteine + H(+)</text>
        <dbReference type="Rhea" id="RHEA:15197"/>
        <dbReference type="Rhea" id="RHEA-COMP:12418"/>
        <dbReference type="Rhea" id="RHEA-COMP:12419"/>
        <dbReference type="ChEBI" id="CHEBI:15378"/>
        <dbReference type="ChEBI" id="CHEBI:57856"/>
        <dbReference type="ChEBI" id="CHEBI:59789"/>
        <dbReference type="ChEBI" id="CHEBI:90615"/>
        <dbReference type="ChEBI" id="CHEBI:90616"/>
        <dbReference type="EC" id="2.1.1.72"/>
    </reaction>
</comment>
<evidence type="ECO:0000256" key="1">
    <source>
        <dbReference type="ARBA" id="ARBA00011900"/>
    </source>
</evidence>
<organism evidence="6 7">
    <name type="scientific">Brucella inopinata</name>
    <dbReference type="NCBI Taxonomy" id="1218315"/>
    <lineage>
        <taxon>Bacteria</taxon>
        <taxon>Pseudomonadati</taxon>
        <taxon>Pseudomonadota</taxon>
        <taxon>Alphaproteobacteria</taxon>
        <taxon>Hyphomicrobiales</taxon>
        <taxon>Brucellaceae</taxon>
        <taxon>Brucella/Ochrobactrum group</taxon>
        <taxon>Brucella</taxon>
    </lineage>
</organism>
<comment type="caution">
    <text evidence="6">The sequence shown here is derived from an EMBL/GenBank/DDBJ whole genome shotgun (WGS) entry which is preliminary data.</text>
</comment>
<dbReference type="EMBL" id="JARQXC010000015">
    <property type="protein sequence ID" value="MDL2333496.1"/>
    <property type="molecule type" value="Genomic_DNA"/>
</dbReference>
<dbReference type="PRINTS" id="PR00507">
    <property type="entry name" value="N12N6MTFRASE"/>
</dbReference>
<keyword evidence="4" id="KW-0949">S-adenosyl-L-methionine</keyword>
<sequence>MARQKERDIWQYGDFQTPPELAQQICGLLSHRGINPTAIVEPTCGRGAFLAAATTFFPLVSPLLGVEINEHYVTDARELLGASATIECGNFFAIDWDAVLARHEGPWLVLGNPPWVTNAELGLLKSTNLPIKTNFQGHQGLDAITGKANFDISEWMLLKQLEWLKERSGWIAMLVKTSVARKVLRQAWKKSEPVGRAAIYKIDAMKYFGAAVDACLFILPVETGDISQDCDVYEDLAATSPITTIGFHDEFLVSDVAAYLNHRDLIGRNSHYIWRSGVKHDCSKVMEVSAVADGAFENGLGVRVALEQEFVFPLLKSSDVSKDRHRTERFVIVTQREIGGDTSTIASTAPKTWEYLLDNSVLLDARRSIIYRGKPRFSVFGVGPYTYAPWKVAISGFYKSTNFMKVGPIGNQPVVMDDTVYFLPCQSEEEADFIMALVNSKPYVELLGSIMFNDEKRPITAELLKRISLEKTAVALGLSDQYARYTDQATMPQFQLTFG</sequence>
<proteinExistence type="predicted"/>
<dbReference type="EC" id="2.1.1.72" evidence="1"/>
<dbReference type="InterPro" id="IPR029063">
    <property type="entry name" value="SAM-dependent_MTases_sf"/>
</dbReference>
<dbReference type="AlphaFoldDB" id="A0AAW7B898"/>
<dbReference type="Proteomes" id="UP001171122">
    <property type="component" value="Unassembled WGS sequence"/>
</dbReference>